<sequence length="106" mass="12378">LFKNNENKVSVPKSPNMVQPRRDGYFEGIEEDPIHKDTTANETLERNREYTYQWLHTQVGVHETTSSRNMKCNHFLPELDPDVLNGGRVQLVVRNVLKVTEKCCRH</sequence>
<evidence type="ECO:0000256" key="1">
    <source>
        <dbReference type="SAM" id="MobiDB-lite"/>
    </source>
</evidence>
<reference evidence="2" key="1">
    <citation type="submission" date="2017-12" db="EMBL/GenBank/DDBJ databases">
        <title>High-resolution comparative analysis of great ape genomes.</title>
        <authorList>
            <person name="Pollen A."/>
            <person name="Hastie A."/>
            <person name="Hormozdiari F."/>
            <person name="Dougherty M."/>
            <person name="Liu R."/>
            <person name="Chaisson M."/>
            <person name="Hoppe E."/>
            <person name="Hill C."/>
            <person name="Pang A."/>
            <person name="Hillier L."/>
            <person name="Baker C."/>
            <person name="Armstrong J."/>
            <person name="Shendure J."/>
            <person name="Paten B."/>
            <person name="Wilson R."/>
            <person name="Chao H."/>
            <person name="Schneider V."/>
            <person name="Ventura M."/>
            <person name="Kronenberg Z."/>
            <person name="Murali S."/>
            <person name="Gordon D."/>
            <person name="Cantsilieris S."/>
            <person name="Munson K."/>
            <person name="Nelson B."/>
            <person name="Raja A."/>
            <person name="Underwood J."/>
            <person name="Diekhans M."/>
            <person name="Fiddes I."/>
            <person name="Haussler D."/>
            <person name="Eichler E."/>
        </authorList>
    </citation>
    <scope>NUCLEOTIDE SEQUENCE [LARGE SCALE GENOMIC DNA]</scope>
    <source>
        <strain evidence="2">Susie</strain>
    </source>
</reference>
<gene>
    <name evidence="2" type="ORF">CR201_G0039743</name>
</gene>
<proteinExistence type="predicted"/>
<evidence type="ECO:0000313" key="2">
    <source>
        <dbReference type="EMBL" id="PNJ25022.1"/>
    </source>
</evidence>
<name>A0A2J8SW76_PONAB</name>
<dbReference type="AlphaFoldDB" id="A0A2J8SW76"/>
<dbReference type="EMBL" id="NDHI03003538">
    <property type="protein sequence ID" value="PNJ25022.1"/>
    <property type="molecule type" value="Genomic_DNA"/>
</dbReference>
<organism evidence="2">
    <name type="scientific">Pongo abelii</name>
    <name type="common">Sumatran orangutan</name>
    <name type="synonym">Pongo pygmaeus abelii</name>
    <dbReference type="NCBI Taxonomy" id="9601"/>
    <lineage>
        <taxon>Eukaryota</taxon>
        <taxon>Metazoa</taxon>
        <taxon>Chordata</taxon>
        <taxon>Craniata</taxon>
        <taxon>Vertebrata</taxon>
        <taxon>Euteleostomi</taxon>
        <taxon>Mammalia</taxon>
        <taxon>Eutheria</taxon>
        <taxon>Euarchontoglires</taxon>
        <taxon>Primates</taxon>
        <taxon>Haplorrhini</taxon>
        <taxon>Catarrhini</taxon>
        <taxon>Hominidae</taxon>
        <taxon>Pongo</taxon>
    </lineage>
</organism>
<protein>
    <submittedName>
        <fullName evidence="2">LRRIQ1 isoform 3</fullName>
    </submittedName>
</protein>
<feature type="non-terminal residue" evidence="2">
    <location>
        <position position="1"/>
    </location>
</feature>
<accession>A0A2J8SW76</accession>
<feature type="region of interest" description="Disordered" evidence="1">
    <location>
        <begin position="1"/>
        <end position="21"/>
    </location>
</feature>
<comment type="caution">
    <text evidence="2">The sequence shown here is derived from an EMBL/GenBank/DDBJ whole genome shotgun (WGS) entry which is preliminary data.</text>
</comment>